<dbReference type="RefSeq" id="XP_019045698.1">
    <property type="nucleotide sequence ID" value="XM_019192701.1"/>
</dbReference>
<protein>
    <submittedName>
        <fullName evidence="2">Uncharacterized protein</fullName>
    </submittedName>
</protein>
<reference evidence="3" key="2">
    <citation type="submission" date="2013-07" db="EMBL/GenBank/DDBJ databases">
        <authorList>
            <consortium name="The Broad Institute Genome Sequencing Platform"/>
            <person name="Cuomo C."/>
            <person name="Litvintseva A."/>
            <person name="Chen Y."/>
            <person name="Heitman J."/>
            <person name="Sun S."/>
            <person name="Springer D."/>
            <person name="Dromer F."/>
            <person name="Young S.K."/>
            <person name="Zeng Q."/>
            <person name="Gargeya S."/>
            <person name="Fitzgerald M."/>
            <person name="Abouelleil A."/>
            <person name="Alvarado L."/>
            <person name="Berlin A.M."/>
            <person name="Chapman S.B."/>
            <person name="Dewar J."/>
            <person name="Goldberg J."/>
            <person name="Griggs A."/>
            <person name="Gujja S."/>
            <person name="Hansen M."/>
            <person name="Howarth C."/>
            <person name="Imamovic A."/>
            <person name="Larimer J."/>
            <person name="McCowan C."/>
            <person name="Murphy C."/>
            <person name="Pearson M."/>
            <person name="Priest M."/>
            <person name="Roberts A."/>
            <person name="Saif S."/>
            <person name="Shea T."/>
            <person name="Sykes S."/>
            <person name="Wortman J."/>
            <person name="Nusbaum C."/>
            <person name="Birren B."/>
        </authorList>
    </citation>
    <scope>NUCLEOTIDE SEQUENCE</scope>
    <source>
        <strain evidence="3">CBS 10118</strain>
    </source>
</reference>
<evidence type="ECO:0000313" key="4">
    <source>
        <dbReference type="Proteomes" id="UP000092730"/>
    </source>
</evidence>
<evidence type="ECO:0000256" key="1">
    <source>
        <dbReference type="SAM" id="MobiDB-lite"/>
    </source>
</evidence>
<evidence type="ECO:0000313" key="2">
    <source>
        <dbReference type="EMBL" id="OCF24628.1"/>
    </source>
</evidence>
<dbReference type="EMBL" id="CP144545">
    <property type="protein sequence ID" value="WVW84615.1"/>
    <property type="molecule type" value="Genomic_DNA"/>
</dbReference>
<name>A0A1B9G0U2_9TREE</name>
<dbReference type="VEuPathDB" id="FungiDB:I302_06089"/>
<feature type="compositionally biased region" description="Low complexity" evidence="1">
    <location>
        <begin position="70"/>
        <end position="86"/>
    </location>
</feature>
<dbReference type="AlphaFoldDB" id="A0A1B9G0U2"/>
<reference evidence="3" key="4">
    <citation type="submission" date="2024-02" db="EMBL/GenBank/DDBJ databases">
        <title>Comparative genomics of Cryptococcus and Kwoniella reveals pathogenesis evolution and contrasting modes of karyotype evolution via chromosome fusion or intercentromeric recombination.</title>
        <authorList>
            <person name="Coelho M.A."/>
            <person name="David-Palma M."/>
            <person name="Shea T."/>
            <person name="Bowers K."/>
            <person name="McGinley-Smith S."/>
            <person name="Mohammad A.W."/>
            <person name="Gnirke A."/>
            <person name="Yurkov A.M."/>
            <person name="Nowrousian M."/>
            <person name="Sun S."/>
            <person name="Cuomo C.A."/>
            <person name="Heitman J."/>
        </authorList>
    </citation>
    <scope>NUCLEOTIDE SEQUENCE</scope>
    <source>
        <strain evidence="3">CBS 10118</strain>
    </source>
</reference>
<gene>
    <name evidence="2" type="ORF">I302_06089</name>
    <name evidence="3" type="ORF">I302_106649</name>
</gene>
<feature type="region of interest" description="Disordered" evidence="1">
    <location>
        <begin position="40"/>
        <end position="59"/>
    </location>
</feature>
<keyword evidence="4" id="KW-1185">Reference proteome</keyword>
<proteinExistence type="predicted"/>
<dbReference type="Proteomes" id="UP000092730">
    <property type="component" value="Chromosome 5"/>
</dbReference>
<reference evidence="2" key="3">
    <citation type="submission" date="2014-01" db="EMBL/GenBank/DDBJ databases">
        <title>Evolution of pathogenesis and genome organization in the Tremellales.</title>
        <authorList>
            <person name="Cuomo C."/>
            <person name="Litvintseva A."/>
            <person name="Heitman J."/>
            <person name="Chen Y."/>
            <person name="Sun S."/>
            <person name="Springer D."/>
            <person name="Dromer F."/>
            <person name="Young S."/>
            <person name="Zeng Q."/>
            <person name="Chapman S."/>
            <person name="Gujja S."/>
            <person name="Saif S."/>
            <person name="Birren B."/>
        </authorList>
    </citation>
    <scope>NUCLEOTIDE SEQUENCE</scope>
    <source>
        <strain evidence="2">CBS 10118</strain>
    </source>
</reference>
<accession>A0A1B9G0U2</accession>
<sequence length="272" mass="30921">MSIFNRFHLQIRAGLLEDVDLDSWERIIWFPQLEQGVSMERTPFDQMPSKGKSTPTLEPSEAAIRVEINQPSSSTYTPPTTQSRQSVSVPSRPARRVQAGQPPVAGPSHISTEPRANIEPELSSIAQPRIEVSEFVTRNHLWDVFRGKLISQQSAEPHAKTEKSVLVQLTYLHHFPGERLGPRPPYSNREERFTETQALEGIKRESKFYQKYGNSLKDVIPAYIGTYETSFRETQNGDVTVELYGMIFEDPGELVGDAWTGLYDDDVDIEIW</sequence>
<reference evidence="2" key="1">
    <citation type="submission" date="2013-07" db="EMBL/GenBank/DDBJ databases">
        <title>The Genome Sequence of Cryptococcus bestiolae CBS10118.</title>
        <authorList>
            <consortium name="The Broad Institute Genome Sequencing Platform"/>
            <person name="Cuomo C."/>
            <person name="Litvintseva A."/>
            <person name="Chen Y."/>
            <person name="Heitman J."/>
            <person name="Sun S."/>
            <person name="Springer D."/>
            <person name="Dromer F."/>
            <person name="Young S.K."/>
            <person name="Zeng Q."/>
            <person name="Gargeya S."/>
            <person name="Fitzgerald M."/>
            <person name="Abouelleil A."/>
            <person name="Alvarado L."/>
            <person name="Berlin A.M."/>
            <person name="Chapman S.B."/>
            <person name="Dewar J."/>
            <person name="Goldberg J."/>
            <person name="Griggs A."/>
            <person name="Gujja S."/>
            <person name="Hansen M."/>
            <person name="Howarth C."/>
            <person name="Imamovic A."/>
            <person name="Larimer J."/>
            <person name="McCowan C."/>
            <person name="Murphy C."/>
            <person name="Pearson M."/>
            <person name="Priest M."/>
            <person name="Roberts A."/>
            <person name="Saif S."/>
            <person name="Shea T."/>
            <person name="Sykes S."/>
            <person name="Wortman J."/>
            <person name="Nusbaum C."/>
            <person name="Birren B."/>
        </authorList>
    </citation>
    <scope>NUCLEOTIDE SEQUENCE [LARGE SCALE GENOMIC DNA]</scope>
    <source>
        <strain evidence="2">CBS 10118</strain>
    </source>
</reference>
<organism evidence="2">
    <name type="scientific">Kwoniella bestiolae CBS 10118</name>
    <dbReference type="NCBI Taxonomy" id="1296100"/>
    <lineage>
        <taxon>Eukaryota</taxon>
        <taxon>Fungi</taxon>
        <taxon>Dikarya</taxon>
        <taxon>Basidiomycota</taxon>
        <taxon>Agaricomycotina</taxon>
        <taxon>Tremellomycetes</taxon>
        <taxon>Tremellales</taxon>
        <taxon>Cryptococcaceae</taxon>
        <taxon>Kwoniella</taxon>
    </lineage>
</organism>
<dbReference type="KEGG" id="kbi:30210488"/>
<evidence type="ECO:0000313" key="3">
    <source>
        <dbReference type="EMBL" id="WVW84615.1"/>
    </source>
</evidence>
<feature type="region of interest" description="Disordered" evidence="1">
    <location>
        <begin position="69"/>
        <end position="116"/>
    </location>
</feature>
<dbReference type="GeneID" id="30210488"/>
<dbReference type="EMBL" id="KI894022">
    <property type="protein sequence ID" value="OCF24628.1"/>
    <property type="molecule type" value="Genomic_DNA"/>
</dbReference>